<dbReference type="Proteomes" id="UP000178227">
    <property type="component" value="Unassembled WGS sequence"/>
</dbReference>
<dbReference type="NCBIfam" id="TIGR03586">
    <property type="entry name" value="PseI"/>
    <property type="match status" value="1"/>
</dbReference>
<gene>
    <name evidence="2" type="ORF">A2918_03275</name>
</gene>
<dbReference type="STRING" id="1802694.A2918_03275"/>
<dbReference type="InterPro" id="IPR057736">
    <property type="entry name" value="SAF_PseI/NeuA/NeuB"/>
</dbReference>
<dbReference type="InterPro" id="IPR013785">
    <property type="entry name" value="Aldolase_TIM"/>
</dbReference>
<feature type="domain" description="AFP-like" evidence="1">
    <location>
        <begin position="297"/>
        <end position="355"/>
    </location>
</feature>
<sequence length="355" mass="39548">MEKLIVKIGNEKREIGPNQPAFIIAEMSANHGHNIRKAYKIIDEVAKAGADAIKLQTYTPDTITIDSNKKYFQVEINDAWKGQTLYSLYSKAYTPWEWMPKLKKYAEDKGLVFFSSVFDNTSVDFLETINVPIYKVASFEVVDIPLLKRIGRTKKPVIISRGMSTLSELKLALKTLKNAGTSSIAILHCVSSYPAKFDEMNIYTITDLIKKFNHVVGLSDHSPGATASIAAVSLGAKVIEKHIILSRSEGGPDAAFSLEPNEFKKLVDSVRNTEAALGKPFYGSGIKESENIVFRKSLFVVENIKKGQKFTAQNIRSIRPGHGLEPKYYERVIGKLAKVDLEKGTPLKLIHIENV</sequence>
<dbReference type="SMART" id="SM00858">
    <property type="entry name" value="SAF"/>
    <property type="match status" value="1"/>
</dbReference>
<dbReference type="InterPro" id="IPR013974">
    <property type="entry name" value="SAF"/>
</dbReference>
<dbReference type="InterPro" id="IPR020030">
    <property type="entry name" value="Pseudaminic_synth_PseI"/>
</dbReference>
<dbReference type="PANTHER" id="PTHR42966">
    <property type="entry name" value="N-ACETYLNEURAMINATE SYNTHASE"/>
    <property type="match status" value="1"/>
</dbReference>
<reference evidence="2 3" key="1">
    <citation type="journal article" date="2016" name="Nat. Commun.">
        <title>Thousands of microbial genomes shed light on interconnected biogeochemical processes in an aquifer system.</title>
        <authorList>
            <person name="Anantharaman K."/>
            <person name="Brown C.T."/>
            <person name="Hug L.A."/>
            <person name="Sharon I."/>
            <person name="Castelle C.J."/>
            <person name="Probst A.J."/>
            <person name="Thomas B.C."/>
            <person name="Singh A."/>
            <person name="Wilkins M.J."/>
            <person name="Karaoz U."/>
            <person name="Brodie E.L."/>
            <person name="Williams K.H."/>
            <person name="Hubbard S.S."/>
            <person name="Banfield J.F."/>
        </authorList>
    </citation>
    <scope>NUCLEOTIDE SEQUENCE [LARGE SCALE GENOMIC DNA]</scope>
</reference>
<dbReference type="InterPro" id="IPR051690">
    <property type="entry name" value="PseI-like"/>
</dbReference>
<dbReference type="PROSITE" id="PS50844">
    <property type="entry name" value="AFP_LIKE"/>
    <property type="match status" value="1"/>
</dbReference>
<dbReference type="InterPro" id="IPR006190">
    <property type="entry name" value="SAF_AFP_Neu5Ac"/>
</dbReference>
<protein>
    <submittedName>
        <fullName evidence="2">Pseudaminic acid synthase</fullName>
    </submittedName>
</protein>
<dbReference type="GO" id="GO:0016051">
    <property type="term" value="P:carbohydrate biosynthetic process"/>
    <property type="evidence" value="ECO:0007669"/>
    <property type="project" value="InterPro"/>
</dbReference>
<dbReference type="EMBL" id="MGKI01000014">
    <property type="protein sequence ID" value="OGN22154.1"/>
    <property type="molecule type" value="Genomic_DNA"/>
</dbReference>
<dbReference type="AlphaFoldDB" id="A0A1F8G9W4"/>
<dbReference type="Gene3D" id="3.90.1210.10">
    <property type="entry name" value="Antifreeze-like/N-acetylneuraminic acid synthase C-terminal domain"/>
    <property type="match status" value="1"/>
</dbReference>
<evidence type="ECO:0000313" key="2">
    <source>
        <dbReference type="EMBL" id="OGN22154.1"/>
    </source>
</evidence>
<dbReference type="Pfam" id="PF08666">
    <property type="entry name" value="SAF"/>
    <property type="match status" value="1"/>
</dbReference>
<dbReference type="Pfam" id="PF03102">
    <property type="entry name" value="NeuB"/>
    <property type="match status" value="1"/>
</dbReference>
<proteinExistence type="predicted"/>
<dbReference type="SUPFAM" id="SSF51269">
    <property type="entry name" value="AFP III-like domain"/>
    <property type="match status" value="1"/>
</dbReference>
<evidence type="ECO:0000259" key="1">
    <source>
        <dbReference type="PROSITE" id="PS50844"/>
    </source>
</evidence>
<accession>A0A1F8G9W4</accession>
<dbReference type="InterPro" id="IPR036732">
    <property type="entry name" value="AFP_Neu5c_C_sf"/>
</dbReference>
<organism evidence="2 3">
    <name type="scientific">Candidatus Yanofskybacteria bacterium RIFCSPLOWO2_01_FULL_42_49</name>
    <dbReference type="NCBI Taxonomy" id="1802694"/>
    <lineage>
        <taxon>Bacteria</taxon>
        <taxon>Candidatus Yanofskyibacteriota</taxon>
    </lineage>
</organism>
<dbReference type="PANTHER" id="PTHR42966:SF2">
    <property type="entry name" value="PSEUDAMINIC ACID SYNTHASE"/>
    <property type="match status" value="1"/>
</dbReference>
<evidence type="ECO:0000313" key="3">
    <source>
        <dbReference type="Proteomes" id="UP000178227"/>
    </source>
</evidence>
<name>A0A1F8G9W4_9BACT</name>
<dbReference type="GO" id="GO:0047444">
    <property type="term" value="F:N-acylneuraminate-9-phosphate synthase activity"/>
    <property type="evidence" value="ECO:0007669"/>
    <property type="project" value="TreeGrafter"/>
</dbReference>
<comment type="caution">
    <text evidence="2">The sequence shown here is derived from an EMBL/GenBank/DDBJ whole genome shotgun (WGS) entry which is preliminary data.</text>
</comment>
<dbReference type="SUPFAM" id="SSF51569">
    <property type="entry name" value="Aldolase"/>
    <property type="match status" value="1"/>
</dbReference>
<dbReference type="CDD" id="cd11615">
    <property type="entry name" value="SAF_NeuB_like"/>
    <property type="match status" value="1"/>
</dbReference>
<dbReference type="Gene3D" id="3.20.20.70">
    <property type="entry name" value="Aldolase class I"/>
    <property type="match status" value="1"/>
</dbReference>
<dbReference type="InterPro" id="IPR013132">
    <property type="entry name" value="PseI/NeuA/B-like_N"/>
</dbReference>